<keyword evidence="3" id="KW-1185">Reference proteome</keyword>
<evidence type="ECO:0000313" key="2">
    <source>
        <dbReference type="EMBL" id="KAI3861432.1"/>
    </source>
</evidence>
<dbReference type="PANTHER" id="PTHR33828:SF2">
    <property type="entry name" value="NUCLEOLIN"/>
    <property type="match status" value="1"/>
</dbReference>
<reference evidence="2" key="1">
    <citation type="submission" date="2022-04" db="EMBL/GenBank/DDBJ databases">
        <title>A functionally conserved STORR gene fusion in Papaver species that diverged 16.8 million years ago.</title>
        <authorList>
            <person name="Catania T."/>
        </authorList>
    </citation>
    <scope>NUCLEOTIDE SEQUENCE</scope>
    <source>
        <strain evidence="2">S-188037</strain>
    </source>
</reference>
<feature type="compositionally biased region" description="Low complexity" evidence="1">
    <location>
        <begin position="195"/>
        <end position="217"/>
    </location>
</feature>
<protein>
    <submittedName>
        <fullName evidence="2">Uncharacterized protein</fullName>
    </submittedName>
</protein>
<name>A0AAD4X8L4_9MAGN</name>
<feature type="region of interest" description="Disordered" evidence="1">
    <location>
        <begin position="189"/>
        <end position="265"/>
    </location>
</feature>
<feature type="region of interest" description="Disordered" evidence="1">
    <location>
        <begin position="1"/>
        <end position="22"/>
    </location>
</feature>
<proteinExistence type="predicted"/>
<dbReference type="PANTHER" id="PTHR33828">
    <property type="entry name" value="OS05G0596200 PROTEIN"/>
    <property type="match status" value="1"/>
</dbReference>
<evidence type="ECO:0000313" key="3">
    <source>
        <dbReference type="Proteomes" id="UP001202328"/>
    </source>
</evidence>
<comment type="caution">
    <text evidence="2">The sequence shown here is derived from an EMBL/GenBank/DDBJ whole genome shotgun (WGS) entry which is preliminary data.</text>
</comment>
<evidence type="ECO:0000256" key="1">
    <source>
        <dbReference type="SAM" id="MobiDB-lite"/>
    </source>
</evidence>
<dbReference type="AlphaFoldDB" id="A0AAD4X8L4"/>
<dbReference type="EMBL" id="JAJJMB010014260">
    <property type="protein sequence ID" value="KAI3861432.1"/>
    <property type="molecule type" value="Genomic_DNA"/>
</dbReference>
<organism evidence="2 3">
    <name type="scientific">Papaver atlanticum</name>
    <dbReference type="NCBI Taxonomy" id="357466"/>
    <lineage>
        <taxon>Eukaryota</taxon>
        <taxon>Viridiplantae</taxon>
        <taxon>Streptophyta</taxon>
        <taxon>Embryophyta</taxon>
        <taxon>Tracheophyta</taxon>
        <taxon>Spermatophyta</taxon>
        <taxon>Magnoliopsida</taxon>
        <taxon>Ranunculales</taxon>
        <taxon>Papaveraceae</taxon>
        <taxon>Papaveroideae</taxon>
        <taxon>Papaver</taxon>
    </lineage>
</organism>
<dbReference type="Proteomes" id="UP001202328">
    <property type="component" value="Unassembled WGS sequence"/>
</dbReference>
<feature type="region of interest" description="Disordered" evidence="1">
    <location>
        <begin position="80"/>
        <end position="99"/>
    </location>
</feature>
<accession>A0AAD4X8L4</accession>
<sequence length="265" mass="30139">MPAVEKKKPVKKEEEIDNDEKISTLGNKKKRLSIDNAKTRVTDNNKNSTVAKVEPKDENIEDDEYVEETKDSIKKIVTKTTEEKRRKKSTTVVTDEKKKKRNVVKTVKKVYDLPGQKRDPPEERDPLRIFYESLYEQRPDSEMAALWMMECGLLPVDEAKKVFEQKNKNQAQRKIIMSSPIKAIKAASVTKSANSTVKRITNTTTSTKTTTTTTSSSAKKKPVPEPKTTPKQSASKKRKVGDRSSDGDDSDFETLSNRMTKKRIK</sequence>
<gene>
    <name evidence="2" type="ORF">MKW98_000384</name>
</gene>